<organism evidence="8 9">
    <name type="scientific">Acanthochromis polyacanthus</name>
    <name type="common">spiny chromis</name>
    <dbReference type="NCBI Taxonomy" id="80966"/>
    <lineage>
        <taxon>Eukaryota</taxon>
        <taxon>Metazoa</taxon>
        <taxon>Chordata</taxon>
        <taxon>Craniata</taxon>
        <taxon>Vertebrata</taxon>
        <taxon>Euteleostomi</taxon>
        <taxon>Actinopterygii</taxon>
        <taxon>Neopterygii</taxon>
        <taxon>Teleostei</taxon>
        <taxon>Neoteleostei</taxon>
        <taxon>Acanthomorphata</taxon>
        <taxon>Ovalentaria</taxon>
        <taxon>Pomacentridae</taxon>
        <taxon>Acanthochromis</taxon>
    </lineage>
</organism>
<dbReference type="Pfam" id="PF00010">
    <property type="entry name" value="HLH"/>
    <property type="match status" value="1"/>
</dbReference>
<proteinExistence type="predicted"/>
<sequence>MATMKLLKETEDATTDRKLIKSQAEKRRRERMNRSLDRLRTMLLQEPQQGGAQHRVEKAEILEHTVLFLQNTAKESKTRAGGGGGGGQKHSFQEGFSTCLQRAAQFLGPEGKGLWLGSVLDTSFAARFARSDSDCAAVQRRTSTSLPRSKSILRLLKQRSKHKLHAQAVAGSSCAHPYRLWGSFAAAQQSFPRVPQQPQTQSQLEIRVERRVNKQSSPQSCPASQTLWRPWP</sequence>
<dbReference type="PROSITE" id="PS50888">
    <property type="entry name" value="BHLH"/>
    <property type="match status" value="1"/>
</dbReference>
<keyword evidence="9" id="KW-1185">Reference proteome</keyword>
<feature type="region of interest" description="Disordered" evidence="6">
    <location>
        <begin position="210"/>
        <end position="232"/>
    </location>
</feature>
<name>A0A3Q1FME8_9TELE</name>
<evidence type="ECO:0000256" key="5">
    <source>
        <dbReference type="ARBA" id="ARBA00023242"/>
    </source>
</evidence>
<dbReference type="InterPro" id="IPR036638">
    <property type="entry name" value="HLH_DNA-bd_sf"/>
</dbReference>
<evidence type="ECO:0000313" key="8">
    <source>
        <dbReference type="Ensembl" id="ENSAPOP00000016857.1"/>
    </source>
</evidence>
<dbReference type="GO" id="GO:0005634">
    <property type="term" value="C:nucleus"/>
    <property type="evidence" value="ECO:0007669"/>
    <property type="project" value="UniProtKB-SubCell"/>
</dbReference>
<keyword evidence="3" id="KW-0805">Transcription regulation</keyword>
<keyword evidence="5" id="KW-0539">Nucleus</keyword>
<feature type="region of interest" description="Disordered" evidence="6">
    <location>
        <begin position="1"/>
        <end position="32"/>
    </location>
</feature>
<dbReference type="PANTHER" id="PTHR10985">
    <property type="entry name" value="BASIC HELIX-LOOP-HELIX TRANSCRIPTION FACTOR, HES-RELATED"/>
    <property type="match status" value="1"/>
</dbReference>
<dbReference type="Proteomes" id="UP000257200">
    <property type="component" value="Unplaced"/>
</dbReference>
<comment type="subcellular location">
    <subcellularLocation>
        <location evidence="1">Nucleus</location>
    </subcellularLocation>
</comment>
<dbReference type="Ensembl" id="ENSAPOT00000033804.1">
    <property type="protein sequence ID" value="ENSAPOP00000016857.1"/>
    <property type="gene ID" value="ENSAPOG00000019986.1"/>
</dbReference>
<dbReference type="AlphaFoldDB" id="A0A3Q1FME8"/>
<dbReference type="STRING" id="80966.ENSAPOP00000016857"/>
<dbReference type="InterPro" id="IPR050370">
    <property type="entry name" value="HES_HEY"/>
</dbReference>
<protein>
    <submittedName>
        <fullName evidence="8">Hairy and enhancer of split related-7</fullName>
    </submittedName>
</protein>
<dbReference type="SUPFAM" id="SSF47459">
    <property type="entry name" value="HLH, helix-loop-helix DNA-binding domain"/>
    <property type="match status" value="1"/>
</dbReference>
<evidence type="ECO:0000256" key="4">
    <source>
        <dbReference type="ARBA" id="ARBA00023163"/>
    </source>
</evidence>
<accession>A0A3Q1FME8</accession>
<dbReference type="SMART" id="SM00353">
    <property type="entry name" value="HLH"/>
    <property type="match status" value="1"/>
</dbReference>
<evidence type="ECO:0000259" key="7">
    <source>
        <dbReference type="PROSITE" id="PS50888"/>
    </source>
</evidence>
<evidence type="ECO:0000313" key="9">
    <source>
        <dbReference type="Proteomes" id="UP000257200"/>
    </source>
</evidence>
<evidence type="ECO:0000256" key="3">
    <source>
        <dbReference type="ARBA" id="ARBA00023015"/>
    </source>
</evidence>
<evidence type="ECO:0000256" key="1">
    <source>
        <dbReference type="ARBA" id="ARBA00004123"/>
    </source>
</evidence>
<dbReference type="InterPro" id="IPR011598">
    <property type="entry name" value="bHLH_dom"/>
</dbReference>
<keyword evidence="2" id="KW-0678">Repressor</keyword>
<dbReference type="GeneTree" id="ENSGT00700000104815"/>
<feature type="domain" description="BHLH" evidence="7">
    <location>
        <begin position="16"/>
        <end position="72"/>
    </location>
</feature>
<evidence type="ECO:0000256" key="2">
    <source>
        <dbReference type="ARBA" id="ARBA00022491"/>
    </source>
</evidence>
<reference evidence="8" key="2">
    <citation type="submission" date="2025-09" db="UniProtKB">
        <authorList>
            <consortium name="Ensembl"/>
        </authorList>
    </citation>
    <scope>IDENTIFICATION</scope>
</reference>
<keyword evidence="4" id="KW-0804">Transcription</keyword>
<dbReference type="GO" id="GO:0046983">
    <property type="term" value="F:protein dimerization activity"/>
    <property type="evidence" value="ECO:0007669"/>
    <property type="project" value="InterPro"/>
</dbReference>
<evidence type="ECO:0000256" key="6">
    <source>
        <dbReference type="SAM" id="MobiDB-lite"/>
    </source>
</evidence>
<dbReference type="InParanoid" id="A0A3Q1FME8"/>
<dbReference type="Gene3D" id="4.10.280.10">
    <property type="entry name" value="Helix-loop-helix DNA-binding domain"/>
    <property type="match status" value="1"/>
</dbReference>
<reference evidence="8" key="1">
    <citation type="submission" date="2025-08" db="UniProtKB">
        <authorList>
            <consortium name="Ensembl"/>
        </authorList>
    </citation>
    <scope>IDENTIFICATION</scope>
</reference>
<feature type="compositionally biased region" description="Polar residues" evidence="6">
    <location>
        <begin position="214"/>
        <end position="232"/>
    </location>
</feature>